<protein>
    <recommendedName>
        <fullName evidence="15">Ionotropic glutamate receptor L-glutamate and glycine-binding domain-containing protein</fullName>
    </recommendedName>
</protein>
<evidence type="ECO:0000256" key="10">
    <source>
        <dbReference type="ARBA" id="ARBA00023180"/>
    </source>
</evidence>
<dbReference type="SUPFAM" id="SSF53850">
    <property type="entry name" value="Periplasmic binding protein-like II"/>
    <property type="match status" value="1"/>
</dbReference>
<dbReference type="Gene3D" id="1.10.287.70">
    <property type="match status" value="1"/>
</dbReference>
<keyword evidence="7" id="KW-0406">Ion transport</keyword>
<evidence type="ECO:0000256" key="1">
    <source>
        <dbReference type="ARBA" id="ARBA00004651"/>
    </source>
</evidence>
<dbReference type="PANTHER" id="PTHR42643">
    <property type="entry name" value="IONOTROPIC RECEPTOR 20A-RELATED"/>
    <property type="match status" value="1"/>
</dbReference>
<feature type="region of interest" description="Disordered" evidence="13">
    <location>
        <begin position="90"/>
        <end position="133"/>
    </location>
</feature>
<evidence type="ECO:0000256" key="4">
    <source>
        <dbReference type="ARBA" id="ARBA00022475"/>
    </source>
</evidence>
<evidence type="ECO:0000259" key="15">
    <source>
        <dbReference type="SMART" id="SM00918"/>
    </source>
</evidence>
<dbReference type="GO" id="GO:0015276">
    <property type="term" value="F:ligand-gated monoatomic ion channel activity"/>
    <property type="evidence" value="ECO:0007669"/>
    <property type="project" value="InterPro"/>
</dbReference>
<feature type="transmembrane region" description="Helical" evidence="14">
    <location>
        <begin position="144"/>
        <end position="167"/>
    </location>
</feature>
<dbReference type="PANTHER" id="PTHR42643:SF24">
    <property type="entry name" value="IONOTROPIC RECEPTOR 60A"/>
    <property type="match status" value="1"/>
</dbReference>
<evidence type="ECO:0000256" key="9">
    <source>
        <dbReference type="ARBA" id="ARBA00023170"/>
    </source>
</evidence>
<dbReference type="Gene3D" id="3.40.190.10">
    <property type="entry name" value="Periplasmic binding protein-like II"/>
    <property type="match status" value="1"/>
</dbReference>
<comment type="subcellular location">
    <subcellularLocation>
        <location evidence="1">Cell membrane</location>
        <topology evidence="1">Multi-pass membrane protein</topology>
    </subcellularLocation>
</comment>
<feature type="domain" description="Ionotropic glutamate receptor L-glutamate and glycine-binding" evidence="15">
    <location>
        <begin position="17"/>
        <end position="76"/>
    </location>
</feature>
<dbReference type="InterPro" id="IPR001320">
    <property type="entry name" value="Iontro_rcpt_C"/>
</dbReference>
<keyword evidence="12" id="KW-0407">Ion channel</keyword>
<evidence type="ECO:0000256" key="12">
    <source>
        <dbReference type="ARBA" id="ARBA00023303"/>
    </source>
</evidence>
<evidence type="ECO:0000256" key="2">
    <source>
        <dbReference type="ARBA" id="ARBA00008685"/>
    </source>
</evidence>
<proteinExistence type="inferred from homology"/>
<dbReference type="AlphaFoldDB" id="A0A423U207"/>
<evidence type="ECO:0000256" key="5">
    <source>
        <dbReference type="ARBA" id="ARBA00022692"/>
    </source>
</evidence>
<reference evidence="16 17" key="1">
    <citation type="submission" date="2018-04" db="EMBL/GenBank/DDBJ databases">
        <authorList>
            <person name="Zhang X."/>
            <person name="Yuan J."/>
            <person name="Li F."/>
            <person name="Xiang J."/>
        </authorList>
    </citation>
    <scope>NUCLEOTIDE SEQUENCE [LARGE SCALE GENOMIC DNA]</scope>
    <source>
        <tissue evidence="16">Muscle</tissue>
    </source>
</reference>
<comment type="similarity">
    <text evidence="2">Belongs to the glutamate-gated ion channel (TC 1.A.10.1) family.</text>
</comment>
<evidence type="ECO:0000313" key="17">
    <source>
        <dbReference type="Proteomes" id="UP000283509"/>
    </source>
</evidence>
<feature type="compositionally biased region" description="Low complexity" evidence="13">
    <location>
        <begin position="101"/>
        <end position="111"/>
    </location>
</feature>
<keyword evidence="8 14" id="KW-0472">Membrane</keyword>
<gene>
    <name evidence="16" type="ORF">C7M84_024107</name>
</gene>
<sequence>MDLQGFNFTVAAIPYSPFVIDKGLSLPGPGRYRGFEITLLDELATAVNFTYHYVRPKDGQWGRLTSSGNWTGMIGHGWATERADFAVSDIGISTPRRKPSTSRSPSSMTPRALHAPGQAAPAVARPDQVGGRQPSMCTPFTPQVWLAVAAAVVTAGPFLTLVTRFCAGSSSPKVRWFQDIANAVMFTTQPVFQRGNHRDILEAPGRVFVGFWLLFSMILGITYSSSLISFLVSPGMQEPIKNLEELVTSDIDWARNTTHSQLKQHTQPHRPKHISTTDNKIFHNQHPPTSISTHTIFHHTQPHSTFHHTQPHFPSQPHTFSTTRKPPVHLIHLTTPSIHPSQPHPTFPQHPTTHPPQPHIHLIHLNHTSLSTTFTPKP</sequence>
<evidence type="ECO:0000256" key="7">
    <source>
        <dbReference type="ARBA" id="ARBA00023065"/>
    </source>
</evidence>
<feature type="region of interest" description="Disordered" evidence="13">
    <location>
        <begin position="302"/>
        <end position="322"/>
    </location>
</feature>
<comment type="caution">
    <text evidence="16">The sequence shown here is derived from an EMBL/GenBank/DDBJ whole genome shotgun (WGS) entry which is preliminary data.</text>
</comment>
<reference evidence="16 17" key="2">
    <citation type="submission" date="2019-01" db="EMBL/GenBank/DDBJ databases">
        <title>The decoding of complex shrimp genome reveals the adaptation for benthos swimmer, frequently molting mechanism and breeding impact on genome.</title>
        <authorList>
            <person name="Sun Y."/>
            <person name="Gao Y."/>
            <person name="Yu Y."/>
        </authorList>
    </citation>
    <scope>NUCLEOTIDE SEQUENCE [LARGE SCALE GENOMIC DNA]</scope>
    <source>
        <tissue evidence="16">Muscle</tissue>
    </source>
</reference>
<evidence type="ECO:0000313" key="16">
    <source>
        <dbReference type="EMBL" id="ROT82736.1"/>
    </source>
</evidence>
<keyword evidence="10" id="KW-0325">Glycoprotein</keyword>
<name>A0A423U207_PENVA</name>
<organism evidence="16 17">
    <name type="scientific">Penaeus vannamei</name>
    <name type="common">Whiteleg shrimp</name>
    <name type="synonym">Litopenaeus vannamei</name>
    <dbReference type="NCBI Taxonomy" id="6689"/>
    <lineage>
        <taxon>Eukaryota</taxon>
        <taxon>Metazoa</taxon>
        <taxon>Ecdysozoa</taxon>
        <taxon>Arthropoda</taxon>
        <taxon>Crustacea</taxon>
        <taxon>Multicrustacea</taxon>
        <taxon>Malacostraca</taxon>
        <taxon>Eumalacostraca</taxon>
        <taxon>Eucarida</taxon>
        <taxon>Decapoda</taxon>
        <taxon>Dendrobranchiata</taxon>
        <taxon>Penaeoidea</taxon>
        <taxon>Penaeidae</taxon>
        <taxon>Penaeus</taxon>
    </lineage>
</organism>
<keyword evidence="3" id="KW-0813">Transport</keyword>
<keyword evidence="17" id="KW-1185">Reference proteome</keyword>
<evidence type="ECO:0000256" key="11">
    <source>
        <dbReference type="ARBA" id="ARBA00023286"/>
    </source>
</evidence>
<dbReference type="GO" id="GO:0050906">
    <property type="term" value="P:detection of stimulus involved in sensory perception"/>
    <property type="evidence" value="ECO:0007669"/>
    <property type="project" value="UniProtKB-ARBA"/>
</dbReference>
<evidence type="ECO:0000256" key="13">
    <source>
        <dbReference type="SAM" id="MobiDB-lite"/>
    </source>
</evidence>
<keyword evidence="11" id="KW-1071">Ligand-gated ion channel</keyword>
<keyword evidence="5 14" id="KW-0812">Transmembrane</keyword>
<dbReference type="InterPro" id="IPR019594">
    <property type="entry name" value="Glu/Gly-bd"/>
</dbReference>
<evidence type="ECO:0000256" key="3">
    <source>
        <dbReference type="ARBA" id="ARBA00022448"/>
    </source>
</evidence>
<dbReference type="Pfam" id="PF10613">
    <property type="entry name" value="Lig_chan-Glu_bd"/>
    <property type="match status" value="1"/>
</dbReference>
<dbReference type="EMBL" id="QCYY01000781">
    <property type="protein sequence ID" value="ROT82736.1"/>
    <property type="molecule type" value="Genomic_DNA"/>
</dbReference>
<dbReference type="Proteomes" id="UP000283509">
    <property type="component" value="Unassembled WGS sequence"/>
</dbReference>
<keyword evidence="6 14" id="KW-1133">Transmembrane helix</keyword>
<keyword evidence="9" id="KW-0675">Receptor</keyword>
<evidence type="ECO:0000256" key="8">
    <source>
        <dbReference type="ARBA" id="ARBA00023136"/>
    </source>
</evidence>
<accession>A0A423U207</accession>
<dbReference type="GO" id="GO:0005886">
    <property type="term" value="C:plasma membrane"/>
    <property type="evidence" value="ECO:0007669"/>
    <property type="project" value="UniProtKB-SubCell"/>
</dbReference>
<dbReference type="InterPro" id="IPR052192">
    <property type="entry name" value="Insect_Ionotropic_Sensory_Rcpt"/>
</dbReference>
<feature type="compositionally biased region" description="Polar residues" evidence="13">
    <location>
        <begin position="311"/>
        <end position="322"/>
    </location>
</feature>
<evidence type="ECO:0000256" key="14">
    <source>
        <dbReference type="SAM" id="Phobius"/>
    </source>
</evidence>
<evidence type="ECO:0000256" key="6">
    <source>
        <dbReference type="ARBA" id="ARBA00022989"/>
    </source>
</evidence>
<feature type="transmembrane region" description="Helical" evidence="14">
    <location>
        <begin position="207"/>
        <end position="232"/>
    </location>
</feature>
<dbReference type="Pfam" id="PF00060">
    <property type="entry name" value="Lig_chan"/>
    <property type="match status" value="1"/>
</dbReference>
<keyword evidence="4" id="KW-1003">Cell membrane</keyword>
<dbReference type="SMART" id="SM00918">
    <property type="entry name" value="Lig_chan-Glu_bd"/>
    <property type="match status" value="1"/>
</dbReference>